<name>A0A833RA50_9POAL</name>
<accession>A0A833RA50</accession>
<evidence type="ECO:0000313" key="8">
    <source>
        <dbReference type="Proteomes" id="UP000623129"/>
    </source>
</evidence>
<reference evidence="7" key="1">
    <citation type="submission" date="2020-01" db="EMBL/GenBank/DDBJ databases">
        <title>Genome sequence of Kobresia littledalei, the first chromosome-level genome in the family Cyperaceae.</title>
        <authorList>
            <person name="Qu G."/>
        </authorList>
    </citation>
    <scope>NUCLEOTIDE SEQUENCE</scope>
    <source>
        <strain evidence="7">C.B.Clarke</strain>
        <tissue evidence="7">Leaf</tissue>
    </source>
</reference>
<evidence type="ECO:0000256" key="1">
    <source>
        <dbReference type="ARBA" id="ARBA00004271"/>
    </source>
</evidence>
<dbReference type="PANTHER" id="PTHR31279">
    <property type="entry name" value="PROTEIN EXORDIUM-LIKE 5"/>
    <property type="match status" value="1"/>
</dbReference>
<gene>
    <name evidence="7" type="ORF">FCM35_KLT18209</name>
</gene>
<organism evidence="7 8">
    <name type="scientific">Carex littledalei</name>
    <dbReference type="NCBI Taxonomy" id="544730"/>
    <lineage>
        <taxon>Eukaryota</taxon>
        <taxon>Viridiplantae</taxon>
        <taxon>Streptophyta</taxon>
        <taxon>Embryophyta</taxon>
        <taxon>Tracheophyta</taxon>
        <taxon>Spermatophyta</taxon>
        <taxon>Magnoliopsida</taxon>
        <taxon>Liliopsida</taxon>
        <taxon>Poales</taxon>
        <taxon>Cyperaceae</taxon>
        <taxon>Cyperoideae</taxon>
        <taxon>Cariceae</taxon>
        <taxon>Carex</taxon>
        <taxon>Carex subgen. Euthyceras</taxon>
    </lineage>
</organism>
<dbReference type="Proteomes" id="UP000623129">
    <property type="component" value="Unassembled WGS sequence"/>
</dbReference>
<comment type="similarity">
    <text evidence="5">Belongs to the EXORDIUM family.</text>
</comment>
<dbReference type="PANTHER" id="PTHR31279:SF72">
    <property type="entry name" value="OS02G0756800 PROTEIN"/>
    <property type="match status" value="1"/>
</dbReference>
<keyword evidence="2" id="KW-0052">Apoplast</keyword>
<comment type="caution">
    <text evidence="7">The sequence shown here is derived from an EMBL/GenBank/DDBJ whole genome shotgun (WGS) entry which is preliminary data.</text>
</comment>
<dbReference type="EMBL" id="SWLB01000006">
    <property type="protein sequence ID" value="KAF3337622.1"/>
    <property type="molecule type" value="Genomic_DNA"/>
</dbReference>
<evidence type="ECO:0000256" key="2">
    <source>
        <dbReference type="ARBA" id="ARBA00022523"/>
    </source>
</evidence>
<keyword evidence="8" id="KW-1185">Reference proteome</keyword>
<sequence>MASFYLTKNLIQILVLCTLATVSVCARPRILELWVPADTDMLTYHNGEVLQGNIPVSIVWYGQFTPTQKSILTDFLLSLTSTSQAPAPSVGQWWSTIDQLYLSKVGNTGQQSQVTLGNQVSDDSYSMGKYLTMSQISQLAANAGLQQGGITLVLTADDVGAEDFCTNRCGFHASDQSTKSTYIWVGNSATQCPGKCAWPFHQPMYGPQNPPLVAPNGDVGMDGMIINIASMIAGTATNPFGDGYFQGSKDAPLEAATACPGVYGKGAYPGYAGQLQTDPTDGCSYNANGANGKKYLLPGLFDPSSSTCSTLD</sequence>
<dbReference type="AlphaFoldDB" id="A0A833RA50"/>
<evidence type="ECO:0000313" key="7">
    <source>
        <dbReference type="EMBL" id="KAF3337622.1"/>
    </source>
</evidence>
<evidence type="ECO:0000256" key="3">
    <source>
        <dbReference type="ARBA" id="ARBA00022525"/>
    </source>
</evidence>
<dbReference type="GO" id="GO:0048046">
    <property type="term" value="C:apoplast"/>
    <property type="evidence" value="ECO:0007669"/>
    <property type="project" value="UniProtKB-SubCell"/>
</dbReference>
<keyword evidence="4 6" id="KW-0732">Signal</keyword>
<dbReference type="Pfam" id="PF04674">
    <property type="entry name" value="Phi_1"/>
    <property type="match status" value="1"/>
</dbReference>
<protein>
    <submittedName>
        <fullName evidence="7">Protein EXORDIUM</fullName>
    </submittedName>
</protein>
<evidence type="ECO:0000256" key="6">
    <source>
        <dbReference type="SAM" id="SignalP"/>
    </source>
</evidence>
<feature type="signal peptide" evidence="6">
    <location>
        <begin position="1"/>
        <end position="25"/>
    </location>
</feature>
<evidence type="ECO:0000256" key="4">
    <source>
        <dbReference type="ARBA" id="ARBA00022729"/>
    </source>
</evidence>
<comment type="subcellular location">
    <subcellularLocation>
        <location evidence="1">Secreted</location>
        <location evidence="1">Extracellular space</location>
        <location evidence="1">Apoplast</location>
    </subcellularLocation>
</comment>
<dbReference type="OrthoDB" id="2017091at2759"/>
<evidence type="ECO:0000256" key="5">
    <source>
        <dbReference type="ARBA" id="ARBA00023591"/>
    </source>
</evidence>
<proteinExistence type="inferred from homology"/>
<feature type="chain" id="PRO_5032627425" evidence="6">
    <location>
        <begin position="26"/>
        <end position="312"/>
    </location>
</feature>
<dbReference type="InterPro" id="IPR006766">
    <property type="entry name" value="EXORDIUM-like"/>
</dbReference>
<keyword evidence="3" id="KW-0964">Secreted</keyword>